<dbReference type="Pfam" id="PF00857">
    <property type="entry name" value="Isochorismatase"/>
    <property type="match status" value="1"/>
</dbReference>
<sequence length="200" mass="21008">MTGEGGEPAETGLPDLGDAWLLVVDPQRIFASPEESPWGSPMFESIVEPLHRLAGALGPDRTVITRWLPGQARPGAWAEYFAAWPFADRPPSDQVFDLVADLRGRTAHPTLDQPTFGKWCPELIDRVGATPTLLLTGVSTDCCVLSTALPAADSGARVVVVTDACAGSTPQNHGAALTVLGLYPPQITLATSAEVLAALG</sequence>
<evidence type="ECO:0000259" key="2">
    <source>
        <dbReference type="Pfam" id="PF00857"/>
    </source>
</evidence>
<dbReference type="CDD" id="cd00431">
    <property type="entry name" value="cysteine_hydrolases"/>
    <property type="match status" value="1"/>
</dbReference>
<proteinExistence type="predicted"/>
<dbReference type="Gene3D" id="3.40.50.850">
    <property type="entry name" value="Isochorismatase-like"/>
    <property type="match status" value="1"/>
</dbReference>
<organism evidence="3 4">
    <name type="scientific">Marihabitans asiaticum</name>
    <dbReference type="NCBI Taxonomy" id="415218"/>
    <lineage>
        <taxon>Bacteria</taxon>
        <taxon>Bacillati</taxon>
        <taxon>Actinomycetota</taxon>
        <taxon>Actinomycetes</taxon>
        <taxon>Micrococcales</taxon>
        <taxon>Intrasporangiaceae</taxon>
        <taxon>Marihabitans</taxon>
    </lineage>
</organism>
<evidence type="ECO:0000256" key="1">
    <source>
        <dbReference type="ARBA" id="ARBA00022801"/>
    </source>
</evidence>
<dbReference type="InterPro" id="IPR000868">
    <property type="entry name" value="Isochorismatase-like_dom"/>
</dbReference>
<name>A0A560WAK5_9MICO</name>
<accession>A0A560WAK5</accession>
<dbReference type="SUPFAM" id="SSF52499">
    <property type="entry name" value="Isochorismatase-like hydrolases"/>
    <property type="match status" value="1"/>
</dbReference>
<dbReference type="AlphaFoldDB" id="A0A560WAK5"/>
<dbReference type="Proteomes" id="UP000315628">
    <property type="component" value="Unassembled WGS sequence"/>
</dbReference>
<protein>
    <submittedName>
        <fullName evidence="3">Nicotinamidase-related amidase</fullName>
    </submittedName>
</protein>
<gene>
    <name evidence="3" type="ORF">FB557_1947</name>
</gene>
<evidence type="ECO:0000313" key="4">
    <source>
        <dbReference type="Proteomes" id="UP000315628"/>
    </source>
</evidence>
<comment type="caution">
    <text evidence="3">The sequence shown here is derived from an EMBL/GenBank/DDBJ whole genome shotgun (WGS) entry which is preliminary data.</text>
</comment>
<keyword evidence="4" id="KW-1185">Reference proteome</keyword>
<dbReference type="GO" id="GO:0016787">
    <property type="term" value="F:hydrolase activity"/>
    <property type="evidence" value="ECO:0007669"/>
    <property type="project" value="UniProtKB-KW"/>
</dbReference>
<evidence type="ECO:0000313" key="3">
    <source>
        <dbReference type="EMBL" id="TWD14535.1"/>
    </source>
</evidence>
<dbReference type="InterPro" id="IPR050272">
    <property type="entry name" value="Isochorismatase-like_hydrls"/>
</dbReference>
<feature type="domain" description="Isochorismatase-like" evidence="2">
    <location>
        <begin position="20"/>
        <end position="180"/>
    </location>
</feature>
<dbReference type="PANTHER" id="PTHR43540">
    <property type="entry name" value="PEROXYUREIDOACRYLATE/UREIDOACRYLATE AMIDOHYDROLASE-RELATED"/>
    <property type="match status" value="1"/>
</dbReference>
<dbReference type="RefSeq" id="WP_144857396.1">
    <property type="nucleotide sequence ID" value="NZ_BAAAYT010000005.1"/>
</dbReference>
<reference evidence="3 4" key="1">
    <citation type="submission" date="2019-06" db="EMBL/GenBank/DDBJ databases">
        <title>Sequencing the genomes of 1000 actinobacteria strains.</title>
        <authorList>
            <person name="Klenk H.-P."/>
        </authorList>
    </citation>
    <scope>NUCLEOTIDE SEQUENCE [LARGE SCALE GENOMIC DNA]</scope>
    <source>
        <strain evidence="3 4">DSM 18935</strain>
    </source>
</reference>
<keyword evidence="1" id="KW-0378">Hydrolase</keyword>
<dbReference type="InterPro" id="IPR036380">
    <property type="entry name" value="Isochorismatase-like_sf"/>
</dbReference>
<dbReference type="EMBL" id="VIUW01000003">
    <property type="protein sequence ID" value="TWD14535.1"/>
    <property type="molecule type" value="Genomic_DNA"/>
</dbReference>
<dbReference type="OrthoDB" id="4426059at2"/>